<gene>
    <name evidence="1" type="ORF">HNR50_004410</name>
</gene>
<dbReference type="AlphaFoldDB" id="A0A841RF50"/>
<dbReference type="Proteomes" id="UP000587760">
    <property type="component" value="Unassembled WGS sequence"/>
</dbReference>
<organism evidence="1 2">
    <name type="scientific">Spirochaeta isovalerica</name>
    <dbReference type="NCBI Taxonomy" id="150"/>
    <lineage>
        <taxon>Bacteria</taxon>
        <taxon>Pseudomonadati</taxon>
        <taxon>Spirochaetota</taxon>
        <taxon>Spirochaetia</taxon>
        <taxon>Spirochaetales</taxon>
        <taxon>Spirochaetaceae</taxon>
        <taxon>Spirochaeta</taxon>
    </lineage>
</organism>
<evidence type="ECO:0000313" key="1">
    <source>
        <dbReference type="EMBL" id="MBB6482705.1"/>
    </source>
</evidence>
<dbReference type="RefSeq" id="WP_184748939.1">
    <property type="nucleotide sequence ID" value="NZ_JACHGJ010000017.1"/>
</dbReference>
<comment type="caution">
    <text evidence="1">The sequence shown here is derived from an EMBL/GenBank/DDBJ whole genome shotgun (WGS) entry which is preliminary data.</text>
</comment>
<accession>A0A841RF50</accession>
<proteinExistence type="predicted"/>
<sequence length="430" mass="50270">MNWIIKRISFILLLLIFIISTSWSQEIDILNYRNVLHDGRNNIEEAKPIALQAKIEYENNNFLEAKKLYIDALRLATNSNWYFDFGEVLFILNQFEQSEKAYELAALTDYSRKDFAYYNAACAASMRYSNSSLYFFELALNEGYSYWNHLMNDTDITYLRSLDDFHLLFNRYRLPNTLINIHNDLSTVNASSIDSIEVDVDGDTEKELIILLKFNYSLISEMSGSYYFALYKKIDNHWEFVNKTISNLISVPSLSYSENILENIRRDGPYIIQNLDNTTGSELLILSRGLTYQSGKILAFHNQTLNEVGEVEGLELIQTFNNTNYLIGHKITDFAFGDGTSEIYNQYHYKDGILNIDNLDPTIIDLLYQKKMRVYTENPNIASASSLFWFLYNYKKNILSNTWINDNFMKSPEYKYKNELLNIIRAEIQK</sequence>
<protein>
    <submittedName>
        <fullName evidence="1">Tetratricopeptide (TPR) repeat protein</fullName>
    </submittedName>
</protein>
<evidence type="ECO:0000313" key="2">
    <source>
        <dbReference type="Proteomes" id="UP000587760"/>
    </source>
</evidence>
<keyword evidence="2" id="KW-1185">Reference proteome</keyword>
<reference evidence="1 2" key="1">
    <citation type="submission" date="2020-08" db="EMBL/GenBank/DDBJ databases">
        <title>Genomic Encyclopedia of Type Strains, Phase IV (KMG-IV): sequencing the most valuable type-strain genomes for metagenomic binning, comparative biology and taxonomic classification.</title>
        <authorList>
            <person name="Goeker M."/>
        </authorList>
    </citation>
    <scope>NUCLEOTIDE SEQUENCE [LARGE SCALE GENOMIC DNA]</scope>
    <source>
        <strain evidence="1 2">DSM 2461</strain>
    </source>
</reference>
<name>A0A841RF50_9SPIO</name>
<dbReference type="EMBL" id="JACHGJ010000017">
    <property type="protein sequence ID" value="MBB6482705.1"/>
    <property type="molecule type" value="Genomic_DNA"/>
</dbReference>